<evidence type="ECO:0000313" key="3">
    <source>
        <dbReference type="Proteomes" id="UP000614239"/>
    </source>
</evidence>
<reference evidence="2" key="1">
    <citation type="journal article" date="2014" name="Int. J. Syst. Evol. Microbiol.">
        <title>Complete genome sequence of Corynebacterium casei LMG S-19264T (=DSM 44701T), isolated from a smear-ripened cheese.</title>
        <authorList>
            <consortium name="US DOE Joint Genome Institute (JGI-PGF)"/>
            <person name="Walter F."/>
            <person name="Albersmeier A."/>
            <person name="Kalinowski J."/>
            <person name="Ruckert C."/>
        </authorList>
    </citation>
    <scope>NUCLEOTIDE SEQUENCE</scope>
    <source>
        <strain evidence="2">CGMCC 4.7372</strain>
    </source>
</reference>
<dbReference type="PANTHER" id="PTHR36456">
    <property type="entry name" value="UPF0232 PROTEIN SCO3875"/>
    <property type="match status" value="1"/>
</dbReference>
<dbReference type="AlphaFoldDB" id="A0A8H9H6M2"/>
<proteinExistence type="predicted"/>
<name>A0A8H9H6M2_9ACTO</name>
<feature type="compositionally biased region" description="Low complexity" evidence="1">
    <location>
        <begin position="26"/>
        <end position="41"/>
    </location>
</feature>
<dbReference type="Proteomes" id="UP000614239">
    <property type="component" value="Unassembled WGS sequence"/>
</dbReference>
<evidence type="ECO:0008006" key="4">
    <source>
        <dbReference type="Google" id="ProtNLM"/>
    </source>
</evidence>
<dbReference type="Pfam" id="PF05258">
    <property type="entry name" value="DciA"/>
    <property type="match status" value="1"/>
</dbReference>
<dbReference type="PANTHER" id="PTHR36456:SF1">
    <property type="entry name" value="UPF0232 PROTEIN SCO3875"/>
    <property type="match status" value="1"/>
</dbReference>
<keyword evidence="3" id="KW-1185">Reference proteome</keyword>
<dbReference type="EMBL" id="BMNJ01000001">
    <property type="protein sequence ID" value="GGO95017.1"/>
    <property type="molecule type" value="Genomic_DNA"/>
</dbReference>
<gene>
    <name evidence="2" type="ORF">GCM10011612_01850</name>
</gene>
<reference evidence="2" key="2">
    <citation type="submission" date="2020-09" db="EMBL/GenBank/DDBJ databases">
        <authorList>
            <person name="Sun Q."/>
            <person name="Zhou Y."/>
        </authorList>
    </citation>
    <scope>NUCLEOTIDE SEQUENCE</scope>
    <source>
        <strain evidence="2">CGMCC 4.7372</strain>
    </source>
</reference>
<organism evidence="2 3">
    <name type="scientific">Actinomyces gaoshouyii</name>
    <dbReference type="NCBI Taxonomy" id="1960083"/>
    <lineage>
        <taxon>Bacteria</taxon>
        <taxon>Bacillati</taxon>
        <taxon>Actinomycetota</taxon>
        <taxon>Actinomycetes</taxon>
        <taxon>Actinomycetales</taxon>
        <taxon>Actinomycetaceae</taxon>
        <taxon>Actinomyces</taxon>
    </lineage>
</organism>
<evidence type="ECO:0000313" key="2">
    <source>
        <dbReference type="EMBL" id="GGO95017.1"/>
    </source>
</evidence>
<feature type="compositionally biased region" description="Gly residues" evidence="1">
    <location>
        <begin position="16"/>
        <end position="25"/>
    </location>
</feature>
<feature type="compositionally biased region" description="Low complexity" evidence="1">
    <location>
        <begin position="49"/>
        <end position="67"/>
    </location>
</feature>
<evidence type="ECO:0000256" key="1">
    <source>
        <dbReference type="SAM" id="MobiDB-lite"/>
    </source>
</evidence>
<sequence length="223" mass="23569">MTEPAREAGNQDGHHLGGSGTGSAGDGASLASRALSRVRASAFERGQMRAPARSSGRAGADDPAPWDAPRHRVGIDGGRGGDPGSEDWTNRAPGLAADRGRPGPSRFDPRTAKKDLARMVERKGWAGMLAVAGIAARWEEIVGRSIAEHSRVESFEPGRITIRASSSSWAQQLRLMMPTIARRISEEAGGAAVDVHVLGPAGPTWRHGRFPVRGGRGPRDTYG</sequence>
<comment type="caution">
    <text evidence="2">The sequence shown here is derived from an EMBL/GenBank/DDBJ whole genome shotgun (WGS) entry which is preliminary data.</text>
</comment>
<dbReference type="RefSeq" id="WP_188640662.1">
    <property type="nucleotide sequence ID" value="NZ_BMNJ01000001.1"/>
</dbReference>
<feature type="region of interest" description="Disordered" evidence="1">
    <location>
        <begin position="1"/>
        <end position="110"/>
    </location>
</feature>
<dbReference type="InterPro" id="IPR007922">
    <property type="entry name" value="DciA-like"/>
</dbReference>
<protein>
    <recommendedName>
        <fullName evidence="4">RNA-binding protein</fullName>
    </recommendedName>
</protein>
<accession>A0A8H9H6M2</accession>